<dbReference type="GO" id="GO:0005524">
    <property type="term" value="F:ATP binding"/>
    <property type="evidence" value="ECO:0007669"/>
    <property type="project" value="UniProtKB-KW"/>
</dbReference>
<dbReference type="PANTHER" id="PTHR10977">
    <property type="entry name" value="DIPHOSPHOMEVALONATE DECARBOXYLASE"/>
    <property type="match status" value="1"/>
</dbReference>
<accession>A0AAW7XIC9</accession>
<dbReference type="Gene3D" id="3.30.70.890">
    <property type="entry name" value="GHMP kinase, C-terminal domain"/>
    <property type="match status" value="1"/>
</dbReference>
<evidence type="ECO:0000256" key="1">
    <source>
        <dbReference type="ARBA" id="ARBA00008831"/>
    </source>
</evidence>
<keyword evidence="7 10" id="KW-0456">Lyase</keyword>
<dbReference type="PANTHER" id="PTHR10977:SF3">
    <property type="entry name" value="DIPHOSPHOMEVALONATE DECARBOXYLASE"/>
    <property type="match status" value="1"/>
</dbReference>
<name>A0AAW7XIC9_9GAMM</name>
<keyword evidence="4" id="KW-0547">Nucleotide-binding</keyword>
<evidence type="ECO:0000313" key="11">
    <source>
        <dbReference type="Proteomes" id="UP001169862"/>
    </source>
</evidence>
<dbReference type="SUPFAM" id="SSF54211">
    <property type="entry name" value="Ribosomal protein S5 domain 2-like"/>
    <property type="match status" value="1"/>
</dbReference>
<dbReference type="Proteomes" id="UP001169862">
    <property type="component" value="Unassembled WGS sequence"/>
</dbReference>
<evidence type="ECO:0000259" key="9">
    <source>
        <dbReference type="Pfam" id="PF22700"/>
    </source>
</evidence>
<dbReference type="GO" id="GO:0005829">
    <property type="term" value="C:cytosol"/>
    <property type="evidence" value="ECO:0007669"/>
    <property type="project" value="InterPro"/>
</dbReference>
<dbReference type="InterPro" id="IPR029765">
    <property type="entry name" value="Mev_diP_decarb"/>
</dbReference>
<protein>
    <recommendedName>
        <fullName evidence="2">diphosphomevalonate decarboxylase</fullName>
        <ecNumber evidence="2">4.1.1.33</ecNumber>
    </recommendedName>
</protein>
<dbReference type="Gene3D" id="3.30.230.10">
    <property type="match status" value="1"/>
</dbReference>
<dbReference type="Pfam" id="PF22700">
    <property type="entry name" value="MVD-like_N"/>
    <property type="match status" value="1"/>
</dbReference>
<dbReference type="InterPro" id="IPR005935">
    <property type="entry name" value="Mev_decarb"/>
</dbReference>
<dbReference type="GO" id="GO:0004163">
    <property type="term" value="F:diphosphomevalonate decarboxylase activity"/>
    <property type="evidence" value="ECO:0007669"/>
    <property type="project" value="UniProtKB-EC"/>
</dbReference>
<evidence type="ECO:0000256" key="5">
    <source>
        <dbReference type="ARBA" id="ARBA00022840"/>
    </source>
</evidence>
<dbReference type="InterPro" id="IPR053859">
    <property type="entry name" value="MVD-like_N"/>
</dbReference>
<dbReference type="EC" id="4.1.1.33" evidence="2"/>
<dbReference type="Pfam" id="PF18376">
    <property type="entry name" value="MDD_C"/>
    <property type="match status" value="1"/>
</dbReference>
<comment type="caution">
    <text evidence="10">The sequence shown here is derived from an EMBL/GenBank/DDBJ whole genome shotgun (WGS) entry which is preliminary data.</text>
</comment>
<evidence type="ECO:0000256" key="3">
    <source>
        <dbReference type="ARBA" id="ARBA00022516"/>
    </source>
</evidence>
<gene>
    <name evidence="10" type="primary">mvaD</name>
    <name evidence="10" type="ORF">Q4490_03520</name>
</gene>
<dbReference type="PIRSF" id="PIRSF015950">
    <property type="entry name" value="Mev_P_decrbx"/>
    <property type="match status" value="1"/>
</dbReference>
<feature type="domain" description="Diphosphomevalonate decarboxylase-like N-terminal" evidence="9">
    <location>
        <begin position="26"/>
        <end position="180"/>
    </location>
</feature>
<dbReference type="RefSeq" id="WP_303549011.1">
    <property type="nucleotide sequence ID" value="NZ_JAUOPG010000002.1"/>
</dbReference>
<evidence type="ECO:0000256" key="4">
    <source>
        <dbReference type="ARBA" id="ARBA00022741"/>
    </source>
</evidence>
<dbReference type="SUPFAM" id="SSF55060">
    <property type="entry name" value="GHMP Kinase, C-terminal domain"/>
    <property type="match status" value="1"/>
</dbReference>
<feature type="domain" description="Mvd1 C-terminal" evidence="8">
    <location>
        <begin position="199"/>
        <end position="321"/>
    </location>
</feature>
<evidence type="ECO:0000313" key="10">
    <source>
        <dbReference type="EMBL" id="MDO6452625.1"/>
    </source>
</evidence>
<evidence type="ECO:0000256" key="6">
    <source>
        <dbReference type="ARBA" id="ARBA00023098"/>
    </source>
</evidence>
<comment type="similarity">
    <text evidence="1">Belongs to the diphosphomevalonate decarboxylase family.</text>
</comment>
<evidence type="ECO:0000256" key="2">
    <source>
        <dbReference type="ARBA" id="ARBA00012296"/>
    </source>
</evidence>
<dbReference type="NCBIfam" id="TIGR01240">
    <property type="entry name" value="mevDPdecarb"/>
    <property type="match status" value="1"/>
</dbReference>
<dbReference type="InterPro" id="IPR020568">
    <property type="entry name" value="Ribosomal_Su5_D2-typ_SF"/>
</dbReference>
<dbReference type="InterPro" id="IPR036554">
    <property type="entry name" value="GHMP_kinase_C_sf"/>
</dbReference>
<dbReference type="InterPro" id="IPR041431">
    <property type="entry name" value="Mvd1_C"/>
</dbReference>
<dbReference type="AlphaFoldDB" id="A0AAW7XIC9"/>
<keyword evidence="6" id="KW-0443">Lipid metabolism</keyword>
<dbReference type="InterPro" id="IPR014721">
    <property type="entry name" value="Ribsml_uS5_D2-typ_fold_subgr"/>
</dbReference>
<sequence>MLSKAEVVARYLPETLQVKPSAEAFAPSNIALCKYWGKRDNALNLPVNSSLSISLGHLGTHTRLALSDSGEDKVLLNGKEQALDSPFAAKAIAFWDLFRRDQILPIEINTTNNIPTAAGLASSASGFAALTKAINEFANLNLPIDVLSAFARMGSGSACRSLFDGFVEWEMGQLEDGMDSHGIALEASWPDLRVGLVKVETGEKAVDSRSGMKRTVETAHLYQSWPMQAAMDIQKLRQAIEDKDIDALGMTAEHNAMSMHATMIASWPPLLYWQPASVAVMQDVWALREQGVSVYLTMDAGPNIKLLFEADQETAIKAVFNDMEVVAPFAS</sequence>
<evidence type="ECO:0000256" key="7">
    <source>
        <dbReference type="ARBA" id="ARBA00023239"/>
    </source>
</evidence>
<organism evidence="10 11">
    <name type="scientific">Neptunomonas phycophila</name>
    <dbReference type="NCBI Taxonomy" id="1572645"/>
    <lineage>
        <taxon>Bacteria</taxon>
        <taxon>Pseudomonadati</taxon>
        <taxon>Pseudomonadota</taxon>
        <taxon>Gammaproteobacteria</taxon>
        <taxon>Oceanospirillales</taxon>
        <taxon>Oceanospirillaceae</taxon>
        <taxon>Neptunomonas</taxon>
    </lineage>
</organism>
<reference evidence="10" key="1">
    <citation type="submission" date="2023-07" db="EMBL/GenBank/DDBJ databases">
        <title>Genome content predicts the carbon catabolic preferences of heterotrophic bacteria.</title>
        <authorList>
            <person name="Gralka M."/>
        </authorList>
    </citation>
    <scope>NUCLEOTIDE SEQUENCE</scope>
    <source>
        <strain evidence="10">I2M16</strain>
    </source>
</reference>
<proteinExistence type="inferred from homology"/>
<keyword evidence="3" id="KW-0444">Lipid biosynthesis</keyword>
<dbReference type="GO" id="GO:0019287">
    <property type="term" value="P:isopentenyl diphosphate biosynthetic process, mevalonate pathway"/>
    <property type="evidence" value="ECO:0007669"/>
    <property type="project" value="InterPro"/>
</dbReference>
<dbReference type="EMBL" id="JAUOPG010000002">
    <property type="protein sequence ID" value="MDO6452625.1"/>
    <property type="molecule type" value="Genomic_DNA"/>
</dbReference>
<keyword evidence="5" id="KW-0067">ATP-binding</keyword>
<evidence type="ECO:0000259" key="8">
    <source>
        <dbReference type="Pfam" id="PF18376"/>
    </source>
</evidence>